<dbReference type="AlphaFoldDB" id="A0A0G2HA39"/>
<feature type="domain" description="NADP-dependent oxidoreductase" evidence="7">
    <location>
        <begin position="25"/>
        <end position="276"/>
    </location>
</feature>
<evidence type="ECO:0000256" key="2">
    <source>
        <dbReference type="ARBA" id="ARBA00022857"/>
    </source>
</evidence>
<dbReference type="FunFam" id="3.20.20.100:FF:000002">
    <property type="entry name" value="2,5-diketo-D-gluconic acid reductase A"/>
    <property type="match status" value="1"/>
</dbReference>
<dbReference type="RefSeq" id="XP_066632227.1">
    <property type="nucleotide sequence ID" value="XM_066778132.1"/>
</dbReference>
<evidence type="ECO:0000313" key="10">
    <source>
        <dbReference type="Proteomes" id="UP000034182"/>
    </source>
</evidence>
<organism evidence="9 10">
    <name type="scientific">Diplodia seriata</name>
    <dbReference type="NCBI Taxonomy" id="420778"/>
    <lineage>
        <taxon>Eukaryota</taxon>
        <taxon>Fungi</taxon>
        <taxon>Dikarya</taxon>
        <taxon>Ascomycota</taxon>
        <taxon>Pezizomycotina</taxon>
        <taxon>Dothideomycetes</taxon>
        <taxon>Dothideomycetes incertae sedis</taxon>
        <taxon>Botryosphaeriales</taxon>
        <taxon>Botryosphaeriaceae</taxon>
        <taxon>Diplodia</taxon>
    </lineage>
</organism>
<dbReference type="EMBL" id="JAJVCZ030000006">
    <property type="protein sequence ID" value="KAL0259198.1"/>
    <property type="molecule type" value="Genomic_DNA"/>
</dbReference>
<reference evidence="9 10" key="2">
    <citation type="submission" date="2015-05" db="EMBL/GenBank/DDBJ databases">
        <title>Distinctive expansion of gene families associated with plant cell wall degradation and secondary metabolism in the genomes of grapevine trunk pathogens.</title>
        <authorList>
            <person name="Lawrence D.P."/>
            <person name="Travadon R."/>
            <person name="Rolshausen P.E."/>
            <person name="Baumgartner K."/>
        </authorList>
    </citation>
    <scope>NUCLEOTIDE SEQUENCE [LARGE SCALE GENOMIC DNA]</scope>
    <source>
        <strain evidence="9">DS831</strain>
    </source>
</reference>
<protein>
    <submittedName>
        <fullName evidence="9">Putative aldo-keto reductase family 1 member c13</fullName>
    </submittedName>
</protein>
<keyword evidence="11" id="KW-1185">Reference proteome</keyword>
<comment type="similarity">
    <text evidence="1">Belongs to the aldo/keto reductase family.</text>
</comment>
<dbReference type="Proteomes" id="UP000034182">
    <property type="component" value="Unassembled WGS sequence"/>
</dbReference>
<feature type="active site" description="Proton donor" evidence="4">
    <location>
        <position position="64"/>
    </location>
</feature>
<keyword evidence="2" id="KW-0521">NADP</keyword>
<dbReference type="InterPro" id="IPR020471">
    <property type="entry name" value="AKR"/>
</dbReference>
<dbReference type="PIRSF" id="PIRSF000097">
    <property type="entry name" value="AKR"/>
    <property type="match status" value="1"/>
</dbReference>
<feature type="site" description="Lowers pKa of active site Tyr" evidence="6">
    <location>
        <position position="89"/>
    </location>
</feature>
<evidence type="ECO:0000256" key="3">
    <source>
        <dbReference type="ARBA" id="ARBA00023002"/>
    </source>
</evidence>
<evidence type="ECO:0000256" key="4">
    <source>
        <dbReference type="PIRSR" id="PIRSR000097-1"/>
    </source>
</evidence>
<evidence type="ECO:0000313" key="9">
    <source>
        <dbReference type="EMBL" id="KKY25420.1"/>
    </source>
</evidence>
<evidence type="ECO:0000256" key="5">
    <source>
        <dbReference type="PIRSR" id="PIRSR000097-2"/>
    </source>
</evidence>
<dbReference type="InterPro" id="IPR044494">
    <property type="entry name" value="AKR3C2/3"/>
</dbReference>
<evidence type="ECO:0000313" key="11">
    <source>
        <dbReference type="Proteomes" id="UP001430584"/>
    </source>
</evidence>
<dbReference type="GO" id="GO:0016616">
    <property type="term" value="F:oxidoreductase activity, acting on the CH-OH group of donors, NAD or NADP as acceptor"/>
    <property type="evidence" value="ECO:0007669"/>
    <property type="project" value="UniProtKB-ARBA"/>
</dbReference>
<proteinExistence type="inferred from homology"/>
<dbReference type="PANTHER" id="PTHR43827">
    <property type="entry name" value="2,5-DIKETO-D-GLUCONIC ACID REDUCTASE"/>
    <property type="match status" value="1"/>
</dbReference>
<dbReference type="PROSITE" id="PS00062">
    <property type="entry name" value="ALDOKETO_REDUCTASE_2"/>
    <property type="match status" value="1"/>
</dbReference>
<comment type="caution">
    <text evidence="9">The sequence shown here is derived from an EMBL/GenBank/DDBJ whole genome shotgun (WGS) entry which is preliminary data.</text>
</comment>
<reference evidence="8 11" key="3">
    <citation type="submission" date="2024-02" db="EMBL/GenBank/DDBJ databases">
        <title>De novo assembly and annotation of 12 fungi associated with fruit tree decline syndrome in Ontario, Canada.</title>
        <authorList>
            <person name="Sulman M."/>
            <person name="Ellouze W."/>
            <person name="Ilyukhin E."/>
        </authorList>
    </citation>
    <scope>NUCLEOTIDE SEQUENCE [LARGE SCALE GENOMIC DNA]</scope>
    <source>
        <strain evidence="8 11">FDS-637</strain>
    </source>
</reference>
<name>A0A0G2HA39_9PEZI</name>
<evidence type="ECO:0000256" key="6">
    <source>
        <dbReference type="PIRSR" id="PIRSR000097-3"/>
    </source>
</evidence>
<dbReference type="Proteomes" id="UP001430584">
    <property type="component" value="Unassembled WGS sequence"/>
</dbReference>
<evidence type="ECO:0000256" key="1">
    <source>
        <dbReference type="ARBA" id="ARBA00007905"/>
    </source>
</evidence>
<dbReference type="PRINTS" id="PR00069">
    <property type="entry name" value="ALDKETRDTASE"/>
</dbReference>
<dbReference type="Pfam" id="PF00248">
    <property type="entry name" value="Aldo_ket_red"/>
    <property type="match status" value="1"/>
</dbReference>
<keyword evidence="3" id="KW-0560">Oxidoreductase</keyword>
<reference evidence="9 10" key="1">
    <citation type="submission" date="2015-03" db="EMBL/GenBank/DDBJ databases">
        <authorList>
            <person name="Morales-Cruz A."/>
            <person name="Amrine K.C."/>
            <person name="Cantu D."/>
        </authorList>
    </citation>
    <scope>NUCLEOTIDE SEQUENCE [LARGE SCALE GENOMIC DNA]</scope>
    <source>
        <strain evidence="9">DS831</strain>
    </source>
</reference>
<feature type="binding site" evidence="5">
    <location>
        <position position="119"/>
    </location>
    <ligand>
        <name>substrate</name>
    </ligand>
</feature>
<dbReference type="InterPro" id="IPR023210">
    <property type="entry name" value="NADP_OxRdtase_dom"/>
</dbReference>
<evidence type="ECO:0000313" key="8">
    <source>
        <dbReference type="EMBL" id="KAL0259198.1"/>
    </source>
</evidence>
<dbReference type="SUPFAM" id="SSF51430">
    <property type="entry name" value="NAD(P)-linked oxidoreductase"/>
    <property type="match status" value="1"/>
</dbReference>
<dbReference type="CDD" id="cd19120">
    <property type="entry name" value="AKR_AKR3C2-3"/>
    <property type="match status" value="1"/>
</dbReference>
<dbReference type="Gene3D" id="3.20.20.100">
    <property type="entry name" value="NADP-dependent oxidoreductase domain"/>
    <property type="match status" value="1"/>
</dbReference>
<dbReference type="GeneID" id="92010788"/>
<accession>A0A0G2HA39</accession>
<dbReference type="InterPro" id="IPR018170">
    <property type="entry name" value="Aldo/ket_reductase_CS"/>
</dbReference>
<dbReference type="EMBL" id="LAQI01000038">
    <property type="protein sequence ID" value="KKY25420.1"/>
    <property type="molecule type" value="Genomic_DNA"/>
</dbReference>
<gene>
    <name evidence="8" type="ORF">SLS55_006703</name>
    <name evidence="9" type="ORF">UCDDS831_g02095</name>
</gene>
<evidence type="ECO:0000259" key="7">
    <source>
        <dbReference type="Pfam" id="PF00248"/>
    </source>
</evidence>
<dbReference type="PANTHER" id="PTHR43827:SF3">
    <property type="entry name" value="NADP-DEPENDENT OXIDOREDUCTASE DOMAIN-CONTAINING PROTEIN"/>
    <property type="match status" value="1"/>
</dbReference>
<sequence length="296" mass="33091">MANINTPIPSLKLNDGNSIPMLGYGTGTAWYKTGDEAQIDRSLVESTKTAIKLGYTHLDGAEMYKTEPELGFAIKESGVPREKLFVTTKVYANIKNIKEAIKLSLKKLQLDYVDLYLIHAPFFTKSDEELQAKWKEMEEVQAAGLAKSIGVSNYLPQHLEATLKTAKVVPAINQIEFHPYLQRAALLDFHKRHGIATQAYGPLSAATKAKPGPVDDFSAALAKKYAVSEGEIALRWCIDQDVVPITTSSKEQRLSDYLRAATFKLTPAEVKELKQLGEQKHYRGFWNDIFEPEDRS</sequence>
<dbReference type="InterPro" id="IPR036812">
    <property type="entry name" value="NAD(P)_OxRdtase_dom_sf"/>
</dbReference>
<dbReference type="GO" id="GO:0016652">
    <property type="term" value="F:oxidoreductase activity, acting on NAD(P)H as acceptor"/>
    <property type="evidence" value="ECO:0007669"/>
    <property type="project" value="InterPro"/>
</dbReference>